<reference evidence="1" key="1">
    <citation type="journal article" date="2014" name="Front. Microbiol.">
        <title>High frequency of phylogenetically diverse reductive dehalogenase-homologous genes in deep subseafloor sedimentary metagenomes.</title>
        <authorList>
            <person name="Kawai M."/>
            <person name="Futagami T."/>
            <person name="Toyoda A."/>
            <person name="Takaki Y."/>
            <person name="Nishi S."/>
            <person name="Hori S."/>
            <person name="Arai W."/>
            <person name="Tsubouchi T."/>
            <person name="Morono Y."/>
            <person name="Uchiyama I."/>
            <person name="Ito T."/>
            <person name="Fujiyama A."/>
            <person name="Inagaki F."/>
            <person name="Takami H."/>
        </authorList>
    </citation>
    <scope>NUCLEOTIDE SEQUENCE</scope>
    <source>
        <strain evidence="1">Expedition CK06-06</strain>
    </source>
</reference>
<accession>X1CMA3</accession>
<gene>
    <name evidence="1" type="ORF">S01H4_48781</name>
</gene>
<organism evidence="1">
    <name type="scientific">marine sediment metagenome</name>
    <dbReference type="NCBI Taxonomy" id="412755"/>
    <lineage>
        <taxon>unclassified sequences</taxon>
        <taxon>metagenomes</taxon>
        <taxon>ecological metagenomes</taxon>
    </lineage>
</organism>
<sequence>DREKIHGVIVFGAEDSDKELLIRLKNIGLSFIVTNGKLGRTL</sequence>
<comment type="caution">
    <text evidence="1">The sequence shown here is derived from an EMBL/GenBank/DDBJ whole genome shotgun (WGS) entry which is preliminary data.</text>
</comment>
<evidence type="ECO:0000313" key="1">
    <source>
        <dbReference type="EMBL" id="GAG94117.1"/>
    </source>
</evidence>
<proteinExistence type="predicted"/>
<dbReference type="AlphaFoldDB" id="X1CMA3"/>
<name>X1CMA3_9ZZZZ</name>
<feature type="non-terminal residue" evidence="1">
    <location>
        <position position="1"/>
    </location>
</feature>
<dbReference type="EMBL" id="BART01027524">
    <property type="protein sequence ID" value="GAG94117.1"/>
    <property type="molecule type" value="Genomic_DNA"/>
</dbReference>
<protein>
    <submittedName>
        <fullName evidence="1">Uncharacterized protein</fullName>
    </submittedName>
</protein>